<reference evidence="1 2" key="1">
    <citation type="submission" date="2016-04" db="EMBL/GenBank/DDBJ databases">
        <title>Complete genome sequence of Fictibacillus phosphorivorans G25-29, a strain toxic to nematodes.</title>
        <authorList>
            <person name="Zheng Z."/>
        </authorList>
    </citation>
    <scope>NUCLEOTIDE SEQUENCE [LARGE SCALE GENOMIC DNA]</scope>
    <source>
        <strain evidence="1 2">G25-29</strain>
    </source>
</reference>
<dbReference type="InterPro" id="IPR009317">
    <property type="entry name" value="ChaB"/>
</dbReference>
<sequence>MPYDSLKDLPEGVRDHLPHHGQEIYKEAFNSALEEYKKEETAHKVAWSAVKHKYEKTENGQWKSKDS</sequence>
<gene>
    <name evidence="1" type="ORF">ABE65_007795</name>
</gene>
<organism evidence="1 2">
    <name type="scientific">Fictibacillus phosphorivorans</name>
    <dbReference type="NCBI Taxonomy" id="1221500"/>
    <lineage>
        <taxon>Bacteria</taxon>
        <taxon>Bacillati</taxon>
        <taxon>Bacillota</taxon>
        <taxon>Bacilli</taxon>
        <taxon>Bacillales</taxon>
        <taxon>Fictibacillaceae</taxon>
        <taxon>Fictibacillus</taxon>
    </lineage>
</organism>
<dbReference type="EMBL" id="CP015378">
    <property type="protein sequence ID" value="ANC76707.1"/>
    <property type="molecule type" value="Genomic_DNA"/>
</dbReference>
<keyword evidence="2" id="KW-1185">Reference proteome</keyword>
<dbReference type="InterPro" id="IPR037205">
    <property type="entry name" value="ChaB_sf"/>
</dbReference>
<dbReference type="STRING" id="1221500.ABE65_007795"/>
<dbReference type="OrthoDB" id="73307at2"/>
<accession>A0A160ILB0</accession>
<dbReference type="KEGG" id="fpn:ABE65_007795"/>
<dbReference type="AlphaFoldDB" id="A0A160ILB0"/>
<proteinExistence type="predicted"/>
<dbReference type="Pfam" id="PF06150">
    <property type="entry name" value="ChaB"/>
    <property type="match status" value="1"/>
</dbReference>
<name>A0A160ILB0_9BACL</name>
<dbReference type="SUPFAM" id="SSF140376">
    <property type="entry name" value="ChaB-like"/>
    <property type="match status" value="1"/>
</dbReference>
<dbReference type="RefSeq" id="WP_066393261.1">
    <property type="nucleotide sequence ID" value="NZ_CP015378.1"/>
</dbReference>
<evidence type="ECO:0000313" key="1">
    <source>
        <dbReference type="EMBL" id="ANC76707.1"/>
    </source>
</evidence>
<protein>
    <submittedName>
        <fullName evidence="1">Cation transporter</fullName>
    </submittedName>
</protein>
<evidence type="ECO:0000313" key="2">
    <source>
        <dbReference type="Proteomes" id="UP000076623"/>
    </source>
</evidence>
<dbReference type="Proteomes" id="UP000076623">
    <property type="component" value="Chromosome"/>
</dbReference>
<dbReference type="Gene3D" id="1.10.1740.70">
    <property type="entry name" value="ChaB"/>
    <property type="match status" value="1"/>
</dbReference>